<keyword evidence="13" id="KW-1185">Reference proteome</keyword>
<comment type="similarity">
    <text evidence="1 7 8">Belongs to the peptidase S8 family.</text>
</comment>
<evidence type="ECO:0000256" key="7">
    <source>
        <dbReference type="PROSITE-ProRule" id="PRU01240"/>
    </source>
</evidence>
<evidence type="ECO:0000256" key="3">
    <source>
        <dbReference type="ARBA" id="ARBA00022670"/>
    </source>
</evidence>
<feature type="active site" description="Charge relay system" evidence="7">
    <location>
        <position position="258"/>
    </location>
</feature>
<feature type="domain" description="PA" evidence="11">
    <location>
        <begin position="814"/>
        <end position="902"/>
    </location>
</feature>
<sequence>MKAHHRRRWSVPVAAGALVLALAGPYDALAVASSAARSDAVGSPSTASTSDRVPAGAHSVTLITGDVVTTRRSPGTDNGTGGIVSVRGADGRPVETHILTSGDDLYVFPRSVLPFVAKGILDRQLFNITAMIADRYDDAHRDRLPLIVSYTHSADTRREAAALPDGATRVRTLDGINGAALTADRSHAADFWKSVAGTATTDGARKQSAAPAFADGIAHIWLDGLVHADLADSTTQIGAPQVWADGNTGQGVDVAVLDTGVDAGHPDLADRIAGRQSFVPDENTDDHFGHGTHVASIIAGTGAASDGREKGVAPGARLDIGKVLDDTGSGQTSWVLAGMEWAAVDRHAKVINMSLGDGQASDGTDPLSQAVDRLSAETGALFVVAAGNAGAPGTIGAPGAASDALTVGAVDSDDSLAGFSSQGPRVDGALKPEITAPGVDILAANSQFDGNGEGAYQTMSGTSMATPHVTGAAALMAAAHPDLTGSQLKDLLASSSQQTPQYDAFQAGSGRLDVAAAADAGVFATATAYAAQISQNPADGVRRPVTYTNTTDTPVTLALSVEAAHAPAGVFRLSASQVAVPAHGSAGVTVTIDGSGVTTGGRYTGQVVAKTAAGQVAAHTAVSLGDVEHKLTMEFKDAQGRPMSGVVELLRSGDDSPEFLIIDDSGTAQMYLPDDVYSVLSFKTVQGVHGPHSWGMALLGDPDVRMDRDTTVTLDASKIDRIDMTTPQRTATTYQRLDYTRLMGGQIWRDYMETQTNYDSLWAQPTTHKVTHGDFYLAARWRKEQPALSVAARTTDFTDVLRQDGVTPLPEGSVKLPLVFAGQGASTDYVGLDVRGKAVVVRRNDDVSDRAQAAAAMAAGAKLMLVVNNVDGRGFRAYNAPFSSSPIPLDVGLLSTDEGEKLVRQAQVRGASVTVGSAPVSPYVYDLDQTWHNEIPARMVVQGSSKNLARVDETFDSPAPGSTGGEFRFDWPTYNNWAIGQMMPEPVRGKRTDWVSTGGFNSWSQSAYADGMVFEAGAKTSYRAGSTQSEEWFKPIERPYLNDVYSLPTRTGDHLYIDTPAWGSRNHVGMNQIDGAAQQRQTLYQGTTELGTGTFTNVSGDAPGGGKLPYRLIVTGTRDVTFTPYSSSTRTEWDFTSKATADGSDAVLPLVQIDYEVGTDPAGRAGRHDTLSATAAQLPGAVGAGRVGAVTLEMSYDDGTTWHRATCDHDGRYRLDAPKKASYVSLRASAEDSAGNAVHQTVIRAFGLR</sequence>
<evidence type="ECO:0000256" key="9">
    <source>
        <dbReference type="SAM" id="SignalP"/>
    </source>
</evidence>
<keyword evidence="3 7" id="KW-0645">Protease</keyword>
<dbReference type="InterPro" id="IPR015500">
    <property type="entry name" value="Peptidase_S8_subtilisin-rel"/>
</dbReference>
<organism evidence="12 13">
    <name type="scientific">Streptomyces mirabilis</name>
    <dbReference type="NCBI Taxonomy" id="68239"/>
    <lineage>
        <taxon>Bacteria</taxon>
        <taxon>Bacillati</taxon>
        <taxon>Actinomycetota</taxon>
        <taxon>Actinomycetes</taxon>
        <taxon>Kitasatosporales</taxon>
        <taxon>Streptomycetaceae</taxon>
        <taxon>Streptomyces</taxon>
    </lineage>
</organism>
<protein>
    <submittedName>
        <fullName evidence="12">S8 family serine peptidase</fullName>
    </submittedName>
</protein>
<dbReference type="PANTHER" id="PTHR43399">
    <property type="entry name" value="SUBTILISIN-RELATED"/>
    <property type="match status" value="1"/>
</dbReference>
<dbReference type="Pfam" id="PF00082">
    <property type="entry name" value="Peptidase_S8"/>
    <property type="match status" value="1"/>
</dbReference>
<dbReference type="PIRSF" id="PIRSF037852">
    <property type="entry name" value="Subtilisin_rel_SAV5721"/>
    <property type="match status" value="1"/>
</dbReference>
<evidence type="ECO:0000313" key="13">
    <source>
        <dbReference type="Proteomes" id="UP001257627"/>
    </source>
</evidence>
<gene>
    <name evidence="12" type="ORF">PU648_59130</name>
</gene>
<dbReference type="InterPro" id="IPR046450">
    <property type="entry name" value="PA_dom_sf"/>
</dbReference>
<feature type="active site" description="Charge relay system" evidence="7">
    <location>
        <position position="463"/>
    </location>
</feature>
<dbReference type="PROSITE" id="PS51892">
    <property type="entry name" value="SUBTILASE"/>
    <property type="match status" value="1"/>
</dbReference>
<dbReference type="Gene3D" id="3.50.30.30">
    <property type="match status" value="1"/>
</dbReference>
<accession>A0ABU3V6Y3</accession>
<name>A0ABU3V6Y3_9ACTN</name>
<dbReference type="InterPro" id="IPR036852">
    <property type="entry name" value="Peptidase_S8/S53_dom_sf"/>
</dbReference>
<dbReference type="PANTHER" id="PTHR43399:SF4">
    <property type="entry name" value="CELL WALL-ASSOCIATED PROTEASE"/>
    <property type="match status" value="1"/>
</dbReference>
<dbReference type="InterPro" id="IPR000209">
    <property type="entry name" value="Peptidase_S8/S53_dom"/>
</dbReference>
<proteinExistence type="inferred from homology"/>
<feature type="domain" description="Peptidase S8/S53" evidence="10">
    <location>
        <begin position="249"/>
        <end position="503"/>
    </location>
</feature>
<keyword evidence="2" id="KW-0964">Secreted</keyword>
<dbReference type="Proteomes" id="UP001257627">
    <property type="component" value="Unassembled WGS sequence"/>
</dbReference>
<evidence type="ECO:0000256" key="6">
    <source>
        <dbReference type="ARBA" id="ARBA00022825"/>
    </source>
</evidence>
<comment type="caution">
    <text evidence="12">The sequence shown here is derived from an EMBL/GenBank/DDBJ whole genome shotgun (WGS) entry which is preliminary data.</text>
</comment>
<dbReference type="InterPro" id="IPR051048">
    <property type="entry name" value="Peptidase_S8/S53_subtilisin"/>
</dbReference>
<feature type="chain" id="PRO_5045332134" evidence="9">
    <location>
        <begin position="31"/>
        <end position="1249"/>
    </location>
</feature>
<dbReference type="PROSITE" id="PS00137">
    <property type="entry name" value="SUBTILASE_HIS"/>
    <property type="match status" value="1"/>
</dbReference>
<dbReference type="SUPFAM" id="SSF52743">
    <property type="entry name" value="Subtilisin-like"/>
    <property type="match status" value="1"/>
</dbReference>
<feature type="signal peptide" evidence="9">
    <location>
        <begin position="1"/>
        <end position="30"/>
    </location>
</feature>
<feature type="active site" description="Charge relay system" evidence="7">
    <location>
        <position position="290"/>
    </location>
</feature>
<dbReference type="PRINTS" id="PR00723">
    <property type="entry name" value="SUBTILISIN"/>
</dbReference>
<dbReference type="PROSITE" id="PS00136">
    <property type="entry name" value="SUBTILASE_ASP"/>
    <property type="match status" value="1"/>
</dbReference>
<dbReference type="InterPro" id="IPR022398">
    <property type="entry name" value="Peptidase_S8_His-AS"/>
</dbReference>
<dbReference type="InterPro" id="IPR017296">
    <property type="entry name" value="Peptidase_S8A_SAM-P45"/>
</dbReference>
<evidence type="ECO:0000259" key="10">
    <source>
        <dbReference type="Pfam" id="PF00082"/>
    </source>
</evidence>
<keyword evidence="4 9" id="KW-0732">Signal</keyword>
<dbReference type="PROSITE" id="PS00138">
    <property type="entry name" value="SUBTILASE_SER"/>
    <property type="match status" value="1"/>
</dbReference>
<reference evidence="12 13" key="1">
    <citation type="submission" date="2023-02" db="EMBL/GenBank/DDBJ databases">
        <authorList>
            <person name="Maleckis M."/>
        </authorList>
    </citation>
    <scope>NUCLEOTIDE SEQUENCE [LARGE SCALE GENOMIC DNA]</scope>
    <source>
        <strain evidence="12 13">P8-A2</strain>
    </source>
</reference>
<evidence type="ECO:0000256" key="5">
    <source>
        <dbReference type="ARBA" id="ARBA00022801"/>
    </source>
</evidence>
<evidence type="ECO:0000259" key="11">
    <source>
        <dbReference type="Pfam" id="PF02225"/>
    </source>
</evidence>
<dbReference type="InterPro" id="IPR023828">
    <property type="entry name" value="Peptidase_S8_Ser-AS"/>
</dbReference>
<dbReference type="RefSeq" id="WP_266945510.1">
    <property type="nucleotide sequence ID" value="NZ_JAPEMK010000005.1"/>
</dbReference>
<keyword evidence="6 7" id="KW-0720">Serine protease</keyword>
<evidence type="ECO:0000256" key="4">
    <source>
        <dbReference type="ARBA" id="ARBA00022729"/>
    </source>
</evidence>
<dbReference type="Pfam" id="PF02225">
    <property type="entry name" value="PA"/>
    <property type="match status" value="1"/>
</dbReference>
<dbReference type="EMBL" id="JARAKF010000006">
    <property type="protein sequence ID" value="MDU9001937.1"/>
    <property type="molecule type" value="Genomic_DNA"/>
</dbReference>
<evidence type="ECO:0000256" key="1">
    <source>
        <dbReference type="ARBA" id="ARBA00011073"/>
    </source>
</evidence>
<dbReference type="InterPro" id="IPR023827">
    <property type="entry name" value="Peptidase_S8_Asp-AS"/>
</dbReference>
<keyword evidence="5 7" id="KW-0378">Hydrolase</keyword>
<dbReference type="Gene3D" id="3.40.50.200">
    <property type="entry name" value="Peptidase S8/S53 domain"/>
    <property type="match status" value="1"/>
</dbReference>
<dbReference type="InterPro" id="IPR003137">
    <property type="entry name" value="PA_domain"/>
</dbReference>
<dbReference type="SUPFAM" id="SSF52025">
    <property type="entry name" value="PA domain"/>
    <property type="match status" value="1"/>
</dbReference>
<evidence type="ECO:0000256" key="2">
    <source>
        <dbReference type="ARBA" id="ARBA00022525"/>
    </source>
</evidence>
<evidence type="ECO:0000256" key="8">
    <source>
        <dbReference type="RuleBase" id="RU003355"/>
    </source>
</evidence>
<evidence type="ECO:0000313" key="12">
    <source>
        <dbReference type="EMBL" id="MDU9001937.1"/>
    </source>
</evidence>